<gene>
    <name evidence="2" type="ORF">ABC969_12225</name>
</gene>
<name>A0ABU9XUF2_9SPHN</name>
<dbReference type="SUPFAM" id="SSF53474">
    <property type="entry name" value="alpha/beta-Hydrolases"/>
    <property type="match status" value="1"/>
</dbReference>
<dbReference type="Gene3D" id="3.40.50.1820">
    <property type="entry name" value="alpha/beta hydrolase"/>
    <property type="match status" value="1"/>
</dbReference>
<reference evidence="2 3" key="1">
    <citation type="submission" date="2024-05" db="EMBL/GenBank/DDBJ databases">
        <authorList>
            <person name="Liu Q."/>
            <person name="Xin Y.-H."/>
        </authorList>
    </citation>
    <scope>NUCLEOTIDE SEQUENCE [LARGE SCALE GENOMIC DNA]</scope>
    <source>
        <strain evidence="2 3">CGMCC 1.15349</strain>
    </source>
</reference>
<keyword evidence="3" id="KW-1185">Reference proteome</keyword>
<dbReference type="EMBL" id="JBDIMF010000005">
    <property type="protein sequence ID" value="MEN2787183.1"/>
    <property type="molecule type" value="Genomic_DNA"/>
</dbReference>
<evidence type="ECO:0000313" key="2">
    <source>
        <dbReference type="EMBL" id="MEN2787183.1"/>
    </source>
</evidence>
<dbReference type="Pfam" id="PF00326">
    <property type="entry name" value="Peptidase_S9"/>
    <property type="match status" value="1"/>
</dbReference>
<dbReference type="InterPro" id="IPR029058">
    <property type="entry name" value="AB_hydrolase_fold"/>
</dbReference>
<sequence length="328" mass="35823">MHLVRKASLVLLLLAAAIFGGALVQFGPGVRAELGAYREDRSRNYVTVPAFGAAKEMTAQFYPAKVKAPLIVDLHQWGEDARGFAGKHLDEQVKAKGWNFIRPALAGPNRTPDACCSAGVIDGVLAAIEYAKQHGPVDPTSIYVVGISGGGYTTLCAAMSNKVNARGYYAWASITDLEEWYNQHRTDNYGSDIMQCTASRGSLNLAEARRRSPIYMGMPAKMSPIHMYAGIQDGFQGSVPISHSVKMFNRFADTYSPQQRVTDAQLLRMMERREGDDTAAKQTIDGRTIHLRRSAGPAELVVFEGEHEMLSTALVDAIAQDQVVKSKP</sequence>
<dbReference type="RefSeq" id="WP_345865286.1">
    <property type="nucleotide sequence ID" value="NZ_JBDIMF010000005.1"/>
</dbReference>
<accession>A0ABU9XUF2</accession>
<evidence type="ECO:0000313" key="3">
    <source>
        <dbReference type="Proteomes" id="UP001404104"/>
    </source>
</evidence>
<feature type="domain" description="Peptidase S9 prolyl oligopeptidase catalytic" evidence="1">
    <location>
        <begin position="122"/>
        <end position="252"/>
    </location>
</feature>
<protein>
    <submittedName>
        <fullName evidence="2">Prolyl oligopeptidase family serine peptidase</fullName>
    </submittedName>
</protein>
<organism evidence="2 3">
    <name type="scientific">Sphingomonas qilianensis</name>
    <dbReference type="NCBI Taxonomy" id="1736690"/>
    <lineage>
        <taxon>Bacteria</taxon>
        <taxon>Pseudomonadati</taxon>
        <taxon>Pseudomonadota</taxon>
        <taxon>Alphaproteobacteria</taxon>
        <taxon>Sphingomonadales</taxon>
        <taxon>Sphingomonadaceae</taxon>
        <taxon>Sphingomonas</taxon>
    </lineage>
</organism>
<evidence type="ECO:0000259" key="1">
    <source>
        <dbReference type="Pfam" id="PF00326"/>
    </source>
</evidence>
<dbReference type="InterPro" id="IPR001375">
    <property type="entry name" value="Peptidase_S9_cat"/>
</dbReference>
<dbReference type="Proteomes" id="UP001404104">
    <property type="component" value="Unassembled WGS sequence"/>
</dbReference>
<proteinExistence type="predicted"/>
<comment type="caution">
    <text evidence="2">The sequence shown here is derived from an EMBL/GenBank/DDBJ whole genome shotgun (WGS) entry which is preliminary data.</text>
</comment>